<evidence type="ECO:0000259" key="2">
    <source>
        <dbReference type="Pfam" id="PF02589"/>
    </source>
</evidence>
<evidence type="ECO:0000256" key="1">
    <source>
        <dbReference type="SAM" id="MobiDB-lite"/>
    </source>
</evidence>
<name>A0ABD5QAE1_9EURY</name>
<dbReference type="Pfam" id="PF02589">
    <property type="entry name" value="LUD_dom"/>
    <property type="match status" value="1"/>
</dbReference>
<dbReference type="PANTHER" id="PTHR43682:SF1">
    <property type="entry name" value="LACTATE UTILIZATION PROTEIN C"/>
    <property type="match status" value="1"/>
</dbReference>
<feature type="compositionally biased region" description="Acidic residues" evidence="1">
    <location>
        <begin position="60"/>
        <end position="72"/>
    </location>
</feature>
<organism evidence="3 4">
    <name type="scientific">Saliphagus infecundisoli</name>
    <dbReference type="NCBI Taxonomy" id="1849069"/>
    <lineage>
        <taxon>Archaea</taxon>
        <taxon>Methanobacteriati</taxon>
        <taxon>Methanobacteriota</taxon>
        <taxon>Stenosarchaea group</taxon>
        <taxon>Halobacteria</taxon>
        <taxon>Halobacteriales</taxon>
        <taxon>Natrialbaceae</taxon>
        <taxon>Saliphagus</taxon>
    </lineage>
</organism>
<proteinExistence type="predicted"/>
<dbReference type="AlphaFoldDB" id="A0ABD5QAE1"/>
<dbReference type="EMBL" id="JBHSJG010000005">
    <property type="protein sequence ID" value="MFC4986522.1"/>
    <property type="molecule type" value="Genomic_DNA"/>
</dbReference>
<dbReference type="SUPFAM" id="SSF100950">
    <property type="entry name" value="NagB/RpiA/CoA transferase-like"/>
    <property type="match status" value="1"/>
</dbReference>
<comment type="caution">
    <text evidence="3">The sequence shown here is derived from an EMBL/GenBank/DDBJ whole genome shotgun (WGS) entry which is preliminary data.</text>
</comment>
<gene>
    <name evidence="3" type="ORF">ACFPFO_01760</name>
</gene>
<dbReference type="PANTHER" id="PTHR43682">
    <property type="entry name" value="LACTATE UTILIZATION PROTEIN C"/>
    <property type="match status" value="1"/>
</dbReference>
<feature type="domain" description="LUD" evidence="2">
    <location>
        <begin position="71"/>
        <end position="174"/>
    </location>
</feature>
<sequence>MHADQTAEAEGGSAIERFCERSREVGVPVARVSREEATDVIGELADPPVVATPLPWEGIDSPEDATTEPTPDDLERATTGVTPAVGAVADYGSVLLRSDRAGSEPTSLFVDRHIAVLDAADVVPDMGTALADHGDAFREESASIVVATGPSATADMGELVVGAHGPRGVDVVLIDDDADVGETIDGGSDE</sequence>
<reference evidence="3 4" key="1">
    <citation type="journal article" date="2019" name="Int. J. Syst. Evol. Microbiol.">
        <title>The Global Catalogue of Microorganisms (GCM) 10K type strain sequencing project: providing services to taxonomists for standard genome sequencing and annotation.</title>
        <authorList>
            <consortium name="The Broad Institute Genomics Platform"/>
            <consortium name="The Broad Institute Genome Sequencing Center for Infectious Disease"/>
            <person name="Wu L."/>
            <person name="Ma J."/>
        </authorList>
    </citation>
    <scope>NUCLEOTIDE SEQUENCE [LARGE SCALE GENOMIC DNA]</scope>
    <source>
        <strain evidence="3 4">CGMCC 1.15824</strain>
    </source>
</reference>
<dbReference type="Gene3D" id="3.40.50.10420">
    <property type="entry name" value="NagB/RpiA/CoA transferase-like"/>
    <property type="match status" value="1"/>
</dbReference>
<accession>A0ABD5QAE1</accession>
<protein>
    <submittedName>
        <fullName evidence="3">LUD domain-containing protein</fullName>
    </submittedName>
</protein>
<feature type="region of interest" description="Disordered" evidence="1">
    <location>
        <begin position="43"/>
        <end position="77"/>
    </location>
</feature>
<dbReference type="InterPro" id="IPR024185">
    <property type="entry name" value="FTHF_cligase-like_sf"/>
</dbReference>
<feature type="region of interest" description="Disordered" evidence="1">
    <location>
        <begin position="1"/>
        <end position="20"/>
    </location>
</feature>
<dbReference type="InterPro" id="IPR003741">
    <property type="entry name" value="LUD_dom"/>
</dbReference>
<dbReference type="RefSeq" id="WP_224828004.1">
    <property type="nucleotide sequence ID" value="NZ_JAIVEF010000003.1"/>
</dbReference>
<keyword evidence="4" id="KW-1185">Reference proteome</keyword>
<dbReference type="Proteomes" id="UP001595925">
    <property type="component" value="Unassembled WGS sequence"/>
</dbReference>
<dbReference type="InterPro" id="IPR037171">
    <property type="entry name" value="NagB/RpiA_transferase-like"/>
</dbReference>
<evidence type="ECO:0000313" key="3">
    <source>
        <dbReference type="EMBL" id="MFC4986522.1"/>
    </source>
</evidence>
<evidence type="ECO:0000313" key="4">
    <source>
        <dbReference type="Proteomes" id="UP001595925"/>
    </source>
</evidence>